<dbReference type="GO" id="GO:0008289">
    <property type="term" value="F:lipid binding"/>
    <property type="evidence" value="ECO:0007669"/>
    <property type="project" value="UniProtKB-KW"/>
</dbReference>
<dbReference type="FunFam" id="2.40.160.120:FF:000004">
    <property type="entry name" value="Oxysterol-binding protein"/>
    <property type="match status" value="1"/>
</dbReference>
<evidence type="ECO:0000256" key="14">
    <source>
        <dbReference type="SAM" id="Phobius"/>
    </source>
</evidence>
<evidence type="ECO:0000256" key="4">
    <source>
        <dbReference type="ARBA" id="ARBA00022692"/>
    </source>
</evidence>
<evidence type="ECO:0000256" key="13">
    <source>
        <dbReference type="RuleBase" id="RU003845"/>
    </source>
</evidence>
<dbReference type="FunFam" id="2.30.29.30:FF:000030">
    <property type="entry name" value="Oxysterol-binding protein"/>
    <property type="match status" value="1"/>
</dbReference>
<dbReference type="AlphaFoldDB" id="A0A0V1EQR0"/>
<dbReference type="Gene3D" id="1.10.287.2720">
    <property type="match status" value="1"/>
</dbReference>
<feature type="transmembrane region" description="Helical" evidence="14">
    <location>
        <begin position="762"/>
        <end position="782"/>
    </location>
</feature>
<feature type="transmembrane region" description="Helical" evidence="14">
    <location>
        <begin position="892"/>
        <end position="910"/>
    </location>
</feature>
<feature type="transmembrane region" description="Helical" evidence="14">
    <location>
        <begin position="859"/>
        <end position="880"/>
    </location>
</feature>
<dbReference type="InterPro" id="IPR000648">
    <property type="entry name" value="Oxysterol-bd"/>
</dbReference>
<dbReference type="PANTHER" id="PTHR15948:SF0">
    <property type="entry name" value="GOLGI PH REGULATOR A-RELATED"/>
    <property type="match status" value="1"/>
</dbReference>
<evidence type="ECO:0000256" key="12">
    <source>
        <dbReference type="RuleBase" id="RU003844"/>
    </source>
</evidence>
<evidence type="ECO:0000256" key="9">
    <source>
        <dbReference type="ARBA" id="ARBA00024145"/>
    </source>
</evidence>
<dbReference type="InterPro" id="IPR001849">
    <property type="entry name" value="PH_domain"/>
</dbReference>
<accession>A0A0V1EQR0</accession>
<keyword evidence="5 14" id="KW-1133">Transmembrane helix</keyword>
<proteinExistence type="inferred from homology"/>
<keyword evidence="3 13" id="KW-0813">Transport</keyword>
<keyword evidence="6 13" id="KW-0445">Lipid transport</keyword>
<feature type="transmembrane region" description="Helical" evidence="14">
    <location>
        <begin position="1153"/>
        <end position="1176"/>
    </location>
</feature>
<keyword evidence="7" id="KW-0446">Lipid-binding</keyword>
<comment type="catalytic activity">
    <reaction evidence="11">
        <text>fluoride(in) = fluoride(out)</text>
        <dbReference type="Rhea" id="RHEA:76159"/>
        <dbReference type="ChEBI" id="CHEBI:17051"/>
    </reaction>
</comment>
<evidence type="ECO:0000256" key="6">
    <source>
        <dbReference type="ARBA" id="ARBA00023055"/>
    </source>
</evidence>
<evidence type="ECO:0000256" key="8">
    <source>
        <dbReference type="ARBA" id="ARBA00023136"/>
    </source>
</evidence>
<evidence type="ECO:0000256" key="10">
    <source>
        <dbReference type="ARBA" id="ARBA00035085"/>
    </source>
</evidence>
<dbReference type="PROSITE" id="PS01013">
    <property type="entry name" value="OSBP"/>
    <property type="match status" value="1"/>
</dbReference>
<gene>
    <name evidence="16" type="primary">OSBPL8</name>
    <name evidence="16" type="ORF">T4A_8434</name>
</gene>
<evidence type="ECO:0000259" key="15">
    <source>
        <dbReference type="SMART" id="SM00233"/>
    </source>
</evidence>
<evidence type="ECO:0000256" key="3">
    <source>
        <dbReference type="ARBA" id="ARBA00022448"/>
    </source>
</evidence>
<dbReference type="Proteomes" id="UP000054632">
    <property type="component" value="Unassembled WGS sequence"/>
</dbReference>
<feature type="transmembrane region" description="Helical" evidence="14">
    <location>
        <begin position="1121"/>
        <end position="1141"/>
    </location>
</feature>
<feature type="transmembrane region" description="Helical" evidence="14">
    <location>
        <begin position="159"/>
        <end position="180"/>
    </location>
</feature>
<feature type="transmembrane region" description="Helical" evidence="14">
    <location>
        <begin position="1066"/>
        <end position="1088"/>
    </location>
</feature>
<dbReference type="SUPFAM" id="SSF144000">
    <property type="entry name" value="Oxysterol-binding protein-like"/>
    <property type="match status" value="1"/>
</dbReference>
<comment type="caution">
    <text evidence="16">The sequence shown here is derived from an EMBL/GenBank/DDBJ whole genome shotgun (WGS) entry which is preliminary data.</text>
</comment>
<protein>
    <recommendedName>
        <fullName evidence="13">Oxysterol-binding protein</fullName>
    </recommendedName>
</protein>
<dbReference type="SMART" id="SM00233">
    <property type="entry name" value="PH"/>
    <property type="match status" value="1"/>
</dbReference>
<evidence type="ECO:0000256" key="7">
    <source>
        <dbReference type="ARBA" id="ARBA00023121"/>
    </source>
</evidence>
<dbReference type="GO" id="GO:0032580">
    <property type="term" value="C:Golgi cisterna membrane"/>
    <property type="evidence" value="ECO:0007669"/>
    <property type="project" value="TreeGrafter"/>
</dbReference>
<feature type="transmembrane region" description="Helical" evidence="14">
    <location>
        <begin position="930"/>
        <end position="954"/>
    </location>
</feature>
<evidence type="ECO:0000256" key="1">
    <source>
        <dbReference type="ARBA" id="ARBA00004141"/>
    </source>
</evidence>
<dbReference type="InterPro" id="IPR015672">
    <property type="entry name" value="GPHR/GTG"/>
</dbReference>
<comment type="catalytic activity">
    <reaction evidence="10">
        <text>bromide(in) = bromide(out)</text>
        <dbReference type="Rhea" id="RHEA:75383"/>
        <dbReference type="ChEBI" id="CHEBI:15858"/>
    </reaction>
</comment>
<dbReference type="Pfam" id="PF12537">
    <property type="entry name" value="GPHR_N"/>
    <property type="match status" value="1"/>
</dbReference>
<evidence type="ECO:0000313" key="16">
    <source>
        <dbReference type="EMBL" id="KRY76072.1"/>
    </source>
</evidence>
<dbReference type="Gene3D" id="2.30.29.30">
    <property type="entry name" value="Pleckstrin-homology domain (PH domain)/Phosphotyrosine-binding domain (PTB)"/>
    <property type="match status" value="1"/>
</dbReference>
<dbReference type="FunFam" id="1.10.287.2720:FF:000002">
    <property type="entry name" value="Oxysterol-binding protein"/>
    <property type="match status" value="1"/>
</dbReference>
<dbReference type="Gene3D" id="3.30.70.3490">
    <property type="match status" value="1"/>
</dbReference>
<dbReference type="GO" id="GO:0008308">
    <property type="term" value="F:voltage-gated monoatomic anion channel activity"/>
    <property type="evidence" value="ECO:0007669"/>
    <property type="project" value="TreeGrafter"/>
</dbReference>
<sequence>MDGSDVSSATSYTLDLGQTKTKYKKRKLQYHQAKKRATRELMQALKDPTIVLIADWLKVRGTLRKWTRVFCVLKPGLFIIYKNQKTHKHGHWIGTVLLNCCELIERPSKKGGFCFKLFHPLDQSIWAARGPKGEAFGAVTQPLPTSYLICRSPSDESGILILLVYLFVCLFMICNVQIVLGRCWMDGLEMALKCNRLLMKTLHNQWFQDCSGIVVEDDFEDKAMKESNYSVDPEDEDETISEMEEADSVEKVIQETVYVPAPPEVFGASGESEQVEEVAEENKSLIWTLMKQVRPGMDLSKVVLPTFILEPRSFLEKLADYYYHADLLSEAAKENDPYKRMQLVLKFYLSGFYKKPKGLKKPYNPILGEVFRCYWYDPSTDSRTFYIAEQVSHHPPISAFFVTNRKSGFNISGTILAKSKYYGNSLSAIMCGSARITLLSRGENYIVTLPYAHCKGLLLGTLSMELGGSVSLTCDRTSYSALIEFKLRPFLGRFDYINMLSGKIMLGKETLADISGRWDDTIYITDKQTNETNILWGPIDTVVAHRLKRSDVDFDVQEEFESSKLWIKVTEAIKACDQELATVEKTKVEELQRQKAKDLVDKGKVHQTRLFDLDANSSMWIYRHADYRPWDIQNDLLQYECDFIIQTKALHKTPIVKSNSVRSLNSLGVSNMKDEEDWSDGEETASDASLVITKEEEEENDAVCKNSTVILNEVRTVAKLVKELNDRMNTISSDVLFLRSKLISDDARWYWFSNSDRWSTPMVVAVAVGLAVFILAFCQQQIMGFVFDSTFLHTSQAIVFICGWLFCIRQLYSGNQVRCYKVIFLFSLTFCLSCTMFELIIFEILNFLESSVRYYYWKLTLYLLLLLLILVIPFNIAQYTIRNIQFIRESSVNLLSGISWLSFLYGFWRLGFPFPALSSRFGIFSIENIISRVGVIGVTVMAMLSGFGAVNCPYTYMSYFMQKITDNDVRNMERRYLKTIDMLVTKKKKLLLERKGYTTLGPKANWLRLAIQPIITSSEGSGALLEEEIDYLEEAARHLLAEIMEMNDMKRRLLYSKTLRGRYFDCLGYFFSAYCVWKLFMATVNIIFDRVGKVDPVTRGIEISVHLMGFDFDVKFWSQHISFILVGVIAVTSVRGLLITISKLFSIVASDKWSNIVCLLLSEVMGMYFVSSVLLIRMSMPAEYRSIITDVLGELKFHFYHRWFDVIFLVSGLSSIFFLYLARKKYIPEKGD</sequence>
<dbReference type="GO" id="GO:0006869">
    <property type="term" value="P:lipid transport"/>
    <property type="evidence" value="ECO:0007669"/>
    <property type="project" value="UniProtKB-KW"/>
</dbReference>
<comment type="catalytic activity">
    <reaction evidence="9">
        <text>iodide(out) = iodide(in)</text>
        <dbReference type="Rhea" id="RHEA:66324"/>
        <dbReference type="ChEBI" id="CHEBI:16382"/>
    </reaction>
</comment>
<comment type="similarity">
    <text evidence="12">Belongs to the OSBP family.</text>
</comment>
<dbReference type="InterPro" id="IPR011993">
    <property type="entry name" value="PH-like_dom_sf"/>
</dbReference>
<dbReference type="GO" id="GO:0051452">
    <property type="term" value="P:intracellular pH reduction"/>
    <property type="evidence" value="ECO:0007669"/>
    <property type="project" value="TreeGrafter"/>
</dbReference>
<feature type="non-terminal residue" evidence="16">
    <location>
        <position position="1232"/>
    </location>
</feature>
<reference evidence="16 17" key="1">
    <citation type="submission" date="2015-01" db="EMBL/GenBank/DDBJ databases">
        <title>Evolution of Trichinella species and genotypes.</title>
        <authorList>
            <person name="Korhonen P.K."/>
            <person name="Edoardo P."/>
            <person name="Giuseppe L.R."/>
            <person name="Gasser R.B."/>
        </authorList>
    </citation>
    <scope>NUCLEOTIDE SEQUENCE [LARGE SCALE GENOMIC DNA]</scope>
    <source>
        <strain evidence="16">ISS13</strain>
    </source>
</reference>
<dbReference type="InterPro" id="IPR037239">
    <property type="entry name" value="OSBP_sf"/>
</dbReference>
<dbReference type="InterPro" id="IPR025969">
    <property type="entry name" value="ABA_GPCR_dom"/>
</dbReference>
<feature type="domain" description="PH" evidence="15">
    <location>
        <begin position="51"/>
        <end position="195"/>
    </location>
</feature>
<dbReference type="EMBL" id="JYDR01000013">
    <property type="protein sequence ID" value="KRY76072.1"/>
    <property type="molecule type" value="Genomic_DNA"/>
</dbReference>
<comment type="similarity">
    <text evidence="2">Belongs to the Golgi pH regulator (TC 1.A.38) family.</text>
</comment>
<evidence type="ECO:0000256" key="2">
    <source>
        <dbReference type="ARBA" id="ARBA00009478"/>
    </source>
</evidence>
<feature type="transmembrane region" description="Helical" evidence="14">
    <location>
        <begin position="1203"/>
        <end position="1222"/>
    </location>
</feature>
<evidence type="ECO:0000256" key="11">
    <source>
        <dbReference type="ARBA" id="ARBA00044702"/>
    </source>
</evidence>
<dbReference type="InterPro" id="IPR018494">
    <property type="entry name" value="Oxysterol-bd_CS"/>
</dbReference>
<name>A0A0V1EQR0_TRIPS</name>
<dbReference type="Pfam" id="PF12430">
    <property type="entry name" value="ABA_GPCR"/>
    <property type="match status" value="1"/>
</dbReference>
<keyword evidence="4 14" id="KW-0812">Transmembrane</keyword>
<organism evidence="16 17">
    <name type="scientific">Trichinella pseudospiralis</name>
    <name type="common">Parasitic roundworm</name>
    <dbReference type="NCBI Taxonomy" id="6337"/>
    <lineage>
        <taxon>Eukaryota</taxon>
        <taxon>Metazoa</taxon>
        <taxon>Ecdysozoa</taxon>
        <taxon>Nematoda</taxon>
        <taxon>Enoplea</taxon>
        <taxon>Dorylaimia</taxon>
        <taxon>Trichinellida</taxon>
        <taxon>Trichinellidae</taxon>
        <taxon>Trichinella</taxon>
    </lineage>
</organism>
<dbReference type="InterPro" id="IPR022535">
    <property type="entry name" value="Golgi_pH-regulator_cons_dom"/>
</dbReference>
<evidence type="ECO:0000256" key="5">
    <source>
        <dbReference type="ARBA" id="ARBA00022989"/>
    </source>
</evidence>
<dbReference type="PANTHER" id="PTHR15948">
    <property type="entry name" value="G-PROTEIN COUPLED RECEPTOR 89-RELATED"/>
    <property type="match status" value="1"/>
</dbReference>
<dbReference type="SUPFAM" id="SSF50729">
    <property type="entry name" value="PH domain-like"/>
    <property type="match status" value="1"/>
</dbReference>
<feature type="transmembrane region" description="Helical" evidence="14">
    <location>
        <begin position="824"/>
        <end position="847"/>
    </location>
</feature>
<dbReference type="Gene3D" id="2.40.160.120">
    <property type="match status" value="1"/>
</dbReference>
<evidence type="ECO:0000313" key="17">
    <source>
        <dbReference type="Proteomes" id="UP000054632"/>
    </source>
</evidence>
<dbReference type="Pfam" id="PF01237">
    <property type="entry name" value="Oxysterol_BP"/>
    <property type="match status" value="1"/>
</dbReference>
<comment type="subcellular location">
    <subcellularLocation>
        <location evidence="1">Membrane</location>
        <topology evidence="1">Multi-pass membrane protein</topology>
    </subcellularLocation>
</comment>
<keyword evidence="8 14" id="KW-0472">Membrane</keyword>